<reference evidence="2 3" key="1">
    <citation type="submission" date="2024-01" db="EMBL/GenBank/DDBJ databases">
        <title>Genome assemblies of Stephania.</title>
        <authorList>
            <person name="Yang L."/>
        </authorList>
    </citation>
    <scope>NUCLEOTIDE SEQUENCE [LARGE SCALE GENOMIC DNA]</scope>
    <source>
        <strain evidence="2">YNDBR</strain>
        <tissue evidence="2">Leaf</tissue>
    </source>
</reference>
<feature type="region of interest" description="Disordered" evidence="1">
    <location>
        <begin position="1"/>
        <end position="61"/>
    </location>
</feature>
<protein>
    <submittedName>
        <fullName evidence="2">Uncharacterized protein</fullName>
    </submittedName>
</protein>
<evidence type="ECO:0000313" key="3">
    <source>
        <dbReference type="Proteomes" id="UP001420932"/>
    </source>
</evidence>
<dbReference type="Proteomes" id="UP001420932">
    <property type="component" value="Unassembled WGS sequence"/>
</dbReference>
<name>A0AAP0P1K0_9MAGN</name>
<sequence>MVTSGQTELVCPDLEGLRSPTKSREKRKREQEKGKKKKEEERLGVNGDVQLPDPPKCKEKERVSLRAPHLFMKALG</sequence>
<comment type="caution">
    <text evidence="2">The sequence shown here is derived from an EMBL/GenBank/DDBJ whole genome shotgun (WGS) entry which is preliminary data.</text>
</comment>
<dbReference type="AlphaFoldDB" id="A0AAP0P1K0"/>
<organism evidence="2 3">
    <name type="scientific">Stephania yunnanensis</name>
    <dbReference type="NCBI Taxonomy" id="152371"/>
    <lineage>
        <taxon>Eukaryota</taxon>
        <taxon>Viridiplantae</taxon>
        <taxon>Streptophyta</taxon>
        <taxon>Embryophyta</taxon>
        <taxon>Tracheophyta</taxon>
        <taxon>Spermatophyta</taxon>
        <taxon>Magnoliopsida</taxon>
        <taxon>Ranunculales</taxon>
        <taxon>Menispermaceae</taxon>
        <taxon>Menispermoideae</taxon>
        <taxon>Cissampelideae</taxon>
        <taxon>Stephania</taxon>
    </lineage>
</organism>
<dbReference type="EMBL" id="JBBNAF010000007">
    <property type="protein sequence ID" value="KAK9127717.1"/>
    <property type="molecule type" value="Genomic_DNA"/>
</dbReference>
<evidence type="ECO:0000256" key="1">
    <source>
        <dbReference type="SAM" id="MobiDB-lite"/>
    </source>
</evidence>
<gene>
    <name evidence="2" type="ORF">Syun_016514</name>
</gene>
<evidence type="ECO:0000313" key="2">
    <source>
        <dbReference type="EMBL" id="KAK9127717.1"/>
    </source>
</evidence>
<accession>A0AAP0P1K0</accession>
<keyword evidence="3" id="KW-1185">Reference proteome</keyword>
<proteinExistence type="predicted"/>
<feature type="compositionally biased region" description="Basic and acidic residues" evidence="1">
    <location>
        <begin position="28"/>
        <end position="43"/>
    </location>
</feature>